<keyword evidence="1 4" id="KW-0479">Metal-binding</keyword>
<evidence type="ECO:0000313" key="7">
    <source>
        <dbReference type="Proteomes" id="UP000557772"/>
    </source>
</evidence>
<feature type="binding site" evidence="4">
    <location>
        <position position="24"/>
    </location>
    <ligand>
        <name>Zn(2+)</name>
        <dbReference type="ChEBI" id="CHEBI:29105"/>
        <label>1</label>
    </ligand>
</feature>
<organism evidence="6 7">
    <name type="scientific">Flexivirga aerilata</name>
    <dbReference type="NCBI Taxonomy" id="1656889"/>
    <lineage>
        <taxon>Bacteria</taxon>
        <taxon>Bacillati</taxon>
        <taxon>Actinomycetota</taxon>
        <taxon>Actinomycetes</taxon>
        <taxon>Micrococcales</taxon>
        <taxon>Dermacoccaceae</taxon>
        <taxon>Flexivirga</taxon>
    </lineage>
</organism>
<comment type="similarity">
    <text evidence="5">Belongs to the metallo-dependent hydrolases superfamily. Phosphotriesterase family.</text>
</comment>
<name>A0A849APX9_9MICO</name>
<dbReference type="PROSITE" id="PS51347">
    <property type="entry name" value="PHOSPHOTRIESTERASE_2"/>
    <property type="match status" value="1"/>
</dbReference>
<feature type="binding site" description="via carbamate group" evidence="4">
    <location>
        <position position="144"/>
    </location>
    <ligand>
        <name>Zn(2+)</name>
        <dbReference type="ChEBI" id="CHEBI:29105"/>
        <label>1</label>
    </ligand>
</feature>
<keyword evidence="7" id="KW-1185">Reference proteome</keyword>
<feature type="binding site" evidence="4">
    <location>
        <position position="263"/>
    </location>
    <ligand>
        <name>Zn(2+)</name>
        <dbReference type="ChEBI" id="CHEBI:29105"/>
        <label>1</label>
    </ligand>
</feature>
<evidence type="ECO:0000256" key="5">
    <source>
        <dbReference type="PROSITE-ProRule" id="PRU00679"/>
    </source>
</evidence>
<dbReference type="GO" id="GO:0016788">
    <property type="term" value="F:hydrolase activity, acting on ester bonds"/>
    <property type="evidence" value="ECO:0007669"/>
    <property type="project" value="InterPro"/>
</dbReference>
<feature type="modified residue" description="N6-carboxylysine" evidence="3 5">
    <location>
        <position position="144"/>
    </location>
</feature>
<dbReference type="PROSITE" id="PS01322">
    <property type="entry name" value="PHOSPHOTRIESTERASE_1"/>
    <property type="match status" value="1"/>
</dbReference>
<gene>
    <name evidence="6" type="ORF">HJ588_13905</name>
</gene>
<dbReference type="Gene3D" id="3.20.20.140">
    <property type="entry name" value="Metal-dependent hydrolases"/>
    <property type="match status" value="1"/>
</dbReference>
<feature type="binding site" evidence="4">
    <location>
        <position position="177"/>
    </location>
    <ligand>
        <name>Zn(2+)</name>
        <dbReference type="ChEBI" id="CHEBI:29105"/>
        <label>2</label>
    </ligand>
</feature>
<dbReference type="GO" id="GO:0008270">
    <property type="term" value="F:zinc ion binding"/>
    <property type="evidence" value="ECO:0007669"/>
    <property type="project" value="InterPro"/>
</dbReference>
<comment type="cofactor">
    <cofactor evidence="4">
        <name>a divalent metal cation</name>
        <dbReference type="ChEBI" id="CHEBI:60240"/>
    </cofactor>
    <text evidence="4">Binds 2 divalent metal cations per subunit.</text>
</comment>
<feature type="binding site" evidence="4">
    <location>
        <position position="206"/>
    </location>
    <ligand>
        <name>Zn(2+)</name>
        <dbReference type="ChEBI" id="CHEBI:29105"/>
        <label>2</label>
    </ligand>
</feature>
<dbReference type="Pfam" id="PF02126">
    <property type="entry name" value="PTE"/>
    <property type="match status" value="1"/>
</dbReference>
<protein>
    <submittedName>
        <fullName evidence="6">Phosphotriesterase-related protein</fullName>
    </submittedName>
</protein>
<evidence type="ECO:0000256" key="4">
    <source>
        <dbReference type="PIRSR" id="PIRSR601559-51"/>
    </source>
</evidence>
<dbReference type="PANTHER" id="PTHR10819">
    <property type="entry name" value="PHOSPHOTRIESTERASE-RELATED"/>
    <property type="match status" value="1"/>
</dbReference>
<comment type="caution">
    <text evidence="6">The sequence shown here is derived from an EMBL/GenBank/DDBJ whole genome shotgun (WGS) entry which is preliminary data.</text>
</comment>
<evidence type="ECO:0000256" key="1">
    <source>
        <dbReference type="ARBA" id="ARBA00022723"/>
    </source>
</evidence>
<evidence type="ECO:0000256" key="2">
    <source>
        <dbReference type="ARBA" id="ARBA00022801"/>
    </source>
</evidence>
<dbReference type="InterPro" id="IPR032466">
    <property type="entry name" value="Metal_Hydrolase"/>
</dbReference>
<dbReference type="PANTHER" id="PTHR10819:SF3">
    <property type="entry name" value="PHOSPHOTRIESTERASE-RELATED PROTEIN"/>
    <property type="match status" value="1"/>
</dbReference>
<sequence length="323" mass="35881">MATVQTVRGPVDVDALGQTLMHEHVFVLNEEYRLNYPDHWDEETRVRDAVDRLRALKAVGVDTIVDPTVLGLGRDIRRIMRVNAEVDLNIIAATGLYTYNELPFVFSLTGPGTMLGGDEPMTPLFVRDLTEGIADTGVKAAFLKCAVEEQGVTPGVLRVLHAVADAHRQTGAPITVHTNAIHHRGLEVQEIFREQGVDLTKVVIGHSGDSTGLDYLQRLIDGGSYVGMDRFGLNILLPFEDRVRTVARLVERGLAERIVLAQDASCYIDWFPPGLPAQLQPQWKYTHIHDDVLPALREQGVTEEQIDTMLVTNPRTYFTPDAV</sequence>
<dbReference type="RefSeq" id="WP_171156548.1">
    <property type="nucleotide sequence ID" value="NZ_JABENB010000002.1"/>
</dbReference>
<dbReference type="AlphaFoldDB" id="A0A849APX9"/>
<dbReference type="InterPro" id="IPR001559">
    <property type="entry name" value="Phosphotriesterase"/>
</dbReference>
<dbReference type="EMBL" id="JABENB010000002">
    <property type="protein sequence ID" value="NNG40360.1"/>
    <property type="molecule type" value="Genomic_DNA"/>
</dbReference>
<reference evidence="6 7" key="1">
    <citation type="submission" date="2020-05" db="EMBL/GenBank/DDBJ databases">
        <title>Flexivirga sp. ID2601S isolated from air conditioner.</title>
        <authorList>
            <person name="Kim D.H."/>
        </authorList>
    </citation>
    <scope>NUCLEOTIDE SEQUENCE [LARGE SCALE GENOMIC DNA]</scope>
    <source>
        <strain evidence="6 7">ID2601S</strain>
    </source>
</reference>
<evidence type="ECO:0000256" key="3">
    <source>
        <dbReference type="PIRSR" id="PIRSR601559-50"/>
    </source>
</evidence>
<dbReference type="InterPro" id="IPR017947">
    <property type="entry name" value="AryldialkylPase_Zn-BS"/>
</dbReference>
<keyword evidence="2" id="KW-0378">Hydrolase</keyword>
<feature type="binding site" evidence="4">
    <location>
        <position position="22"/>
    </location>
    <ligand>
        <name>Zn(2+)</name>
        <dbReference type="ChEBI" id="CHEBI:29105"/>
        <label>1</label>
    </ligand>
</feature>
<accession>A0A849APX9</accession>
<feature type="binding site" description="via carbamate group" evidence="4">
    <location>
        <position position="144"/>
    </location>
    <ligand>
        <name>Zn(2+)</name>
        <dbReference type="ChEBI" id="CHEBI:29105"/>
        <label>2</label>
    </ligand>
</feature>
<dbReference type="SUPFAM" id="SSF51556">
    <property type="entry name" value="Metallo-dependent hydrolases"/>
    <property type="match status" value="1"/>
</dbReference>
<evidence type="ECO:0000313" key="6">
    <source>
        <dbReference type="EMBL" id="NNG40360.1"/>
    </source>
</evidence>
<proteinExistence type="inferred from homology"/>
<dbReference type="Proteomes" id="UP000557772">
    <property type="component" value="Unassembled WGS sequence"/>
</dbReference>